<gene>
    <name evidence="1" type="ORF">UFOPK1773_00974</name>
    <name evidence="2" type="ORF">UFOPK2288_01068</name>
    <name evidence="3" type="ORF">UFOPK2589_00125</name>
    <name evidence="4" type="ORF">UFOPK2931_00389</name>
    <name evidence="5" type="ORF">UFOPK3056_00167</name>
    <name evidence="6" type="ORF">UFOPK3287_00190</name>
    <name evidence="7" type="ORF">UFOPK3558_00359</name>
    <name evidence="8" type="ORF">UFOPK3916_00037</name>
    <name evidence="9" type="ORF">UFOPK4074_00142</name>
</gene>
<dbReference type="EMBL" id="CAFAAR010000007">
    <property type="protein sequence ID" value="CAB4795782.1"/>
    <property type="molecule type" value="Genomic_DNA"/>
</dbReference>
<sequence length="54" mass="6046">MQKFLVILVALSAATALIIRIITKLPSKYERKPRQLSTWNALDHGIDPTDGEVL</sequence>
<dbReference type="EMBL" id="CAEZUA010000070">
    <property type="protein sequence ID" value="CAB4593644.1"/>
    <property type="molecule type" value="Genomic_DNA"/>
</dbReference>
<dbReference type="EMBL" id="CAFBOE010000001">
    <property type="protein sequence ID" value="CAB4967998.1"/>
    <property type="molecule type" value="Genomic_DNA"/>
</dbReference>
<dbReference type="EMBL" id="CAFBPG010000005">
    <property type="protein sequence ID" value="CAB5003006.1"/>
    <property type="molecule type" value="Genomic_DNA"/>
</dbReference>
<dbReference type="EMBL" id="CAFBJH010000006">
    <property type="protein sequence ID" value="CAB4847823.1"/>
    <property type="molecule type" value="Genomic_DNA"/>
</dbReference>
<accession>A0A6J6MCV5</accession>
<dbReference type="EMBL" id="CAEZWS010000070">
    <property type="protein sequence ID" value="CAB4671652.1"/>
    <property type="molecule type" value="Genomic_DNA"/>
</dbReference>
<evidence type="ECO:0000313" key="1">
    <source>
        <dbReference type="EMBL" id="CAB4593644.1"/>
    </source>
</evidence>
<evidence type="ECO:0000313" key="9">
    <source>
        <dbReference type="EMBL" id="CAB5003006.1"/>
    </source>
</evidence>
<name>A0A6J6MCV5_9ZZZZ</name>
<proteinExistence type="predicted"/>
<dbReference type="AlphaFoldDB" id="A0A6J6MCV5"/>
<evidence type="ECO:0000313" key="7">
    <source>
        <dbReference type="EMBL" id="CAB4894991.1"/>
    </source>
</evidence>
<organism evidence="2">
    <name type="scientific">freshwater metagenome</name>
    <dbReference type="NCBI Taxonomy" id="449393"/>
    <lineage>
        <taxon>unclassified sequences</taxon>
        <taxon>metagenomes</taxon>
        <taxon>ecological metagenomes</taxon>
    </lineage>
</organism>
<dbReference type="EMBL" id="CAFBMI010000017">
    <property type="protein sequence ID" value="CAB4894991.1"/>
    <property type="molecule type" value="Genomic_DNA"/>
</dbReference>
<reference evidence="2" key="1">
    <citation type="submission" date="2020-05" db="EMBL/GenBank/DDBJ databases">
        <authorList>
            <person name="Chiriac C."/>
            <person name="Salcher M."/>
            <person name="Ghai R."/>
            <person name="Kavagutti S V."/>
        </authorList>
    </citation>
    <scope>NUCLEOTIDE SEQUENCE</scope>
</reference>
<protein>
    <submittedName>
        <fullName evidence="2">Unannotated protein</fullName>
    </submittedName>
</protein>
<evidence type="ECO:0000313" key="5">
    <source>
        <dbReference type="EMBL" id="CAB4795782.1"/>
    </source>
</evidence>
<dbReference type="EMBL" id="CAEZZZ010000012">
    <property type="protein sequence ID" value="CAB4775205.1"/>
    <property type="molecule type" value="Genomic_DNA"/>
</dbReference>
<evidence type="ECO:0000313" key="6">
    <source>
        <dbReference type="EMBL" id="CAB4847823.1"/>
    </source>
</evidence>
<evidence type="ECO:0000313" key="2">
    <source>
        <dbReference type="EMBL" id="CAB4671652.1"/>
    </source>
</evidence>
<evidence type="ECO:0000313" key="3">
    <source>
        <dbReference type="EMBL" id="CAB4688901.1"/>
    </source>
</evidence>
<evidence type="ECO:0000313" key="4">
    <source>
        <dbReference type="EMBL" id="CAB4775205.1"/>
    </source>
</evidence>
<evidence type="ECO:0000313" key="8">
    <source>
        <dbReference type="EMBL" id="CAB4967998.1"/>
    </source>
</evidence>
<dbReference type="EMBL" id="CAEZXT010000004">
    <property type="protein sequence ID" value="CAB4688901.1"/>
    <property type="molecule type" value="Genomic_DNA"/>
</dbReference>